<evidence type="ECO:0000313" key="3">
    <source>
        <dbReference type="Proteomes" id="UP001296873"/>
    </source>
</evidence>
<keyword evidence="3" id="KW-1185">Reference proteome</keyword>
<sequence>MKPRKRAVAAYHTFNFGQDRACPCGERLIADCRGLQGDAPRSGHCAFDLAPLRARAELAADRYLGRAAAVARRRAKPSALPYALLAASIVAAMAGSAYIVANLMN</sequence>
<proteinExistence type="predicted"/>
<keyword evidence="1" id="KW-1133">Transmembrane helix</keyword>
<keyword evidence="1" id="KW-0812">Transmembrane</keyword>
<evidence type="ECO:0000313" key="2">
    <source>
        <dbReference type="EMBL" id="MBK1666528.1"/>
    </source>
</evidence>
<gene>
    <name evidence="2" type="ORF">CKO28_00540</name>
</gene>
<feature type="transmembrane region" description="Helical" evidence="1">
    <location>
        <begin position="82"/>
        <end position="101"/>
    </location>
</feature>
<organism evidence="2 3">
    <name type="scientific">Rhodovibrio sodomensis</name>
    <dbReference type="NCBI Taxonomy" id="1088"/>
    <lineage>
        <taxon>Bacteria</taxon>
        <taxon>Pseudomonadati</taxon>
        <taxon>Pseudomonadota</taxon>
        <taxon>Alphaproteobacteria</taxon>
        <taxon>Rhodospirillales</taxon>
        <taxon>Rhodovibrionaceae</taxon>
        <taxon>Rhodovibrio</taxon>
    </lineage>
</organism>
<accession>A0ABS1DA98</accession>
<name>A0ABS1DA98_9PROT</name>
<comment type="caution">
    <text evidence="2">The sequence shown here is derived from an EMBL/GenBank/DDBJ whole genome shotgun (WGS) entry which is preliminary data.</text>
</comment>
<reference evidence="2 3" key="1">
    <citation type="journal article" date="2020" name="Microorganisms">
        <title>Osmotic Adaptation and Compatible Solute Biosynthesis of Phototrophic Bacteria as Revealed from Genome Analyses.</title>
        <authorList>
            <person name="Imhoff J.F."/>
            <person name="Rahn T."/>
            <person name="Kunzel S."/>
            <person name="Keller A."/>
            <person name="Neulinger S.C."/>
        </authorList>
    </citation>
    <scope>NUCLEOTIDE SEQUENCE [LARGE SCALE GENOMIC DNA]</scope>
    <source>
        <strain evidence="2 3">DSM 9895</strain>
    </source>
</reference>
<dbReference type="EMBL" id="NRRL01000001">
    <property type="protein sequence ID" value="MBK1666528.1"/>
    <property type="molecule type" value="Genomic_DNA"/>
</dbReference>
<keyword evidence="1" id="KW-0472">Membrane</keyword>
<evidence type="ECO:0000256" key="1">
    <source>
        <dbReference type="SAM" id="Phobius"/>
    </source>
</evidence>
<protein>
    <submittedName>
        <fullName evidence="2">Uncharacterized protein</fullName>
    </submittedName>
</protein>
<dbReference type="Proteomes" id="UP001296873">
    <property type="component" value="Unassembled WGS sequence"/>
</dbReference>
<dbReference type="RefSeq" id="WP_200338578.1">
    <property type="nucleotide sequence ID" value="NZ_NRRL01000001.1"/>
</dbReference>